<proteinExistence type="predicted"/>
<sequence>MDITFWGKVRSNWQSVQLNTIEAVVDLELFSNALLSDISSGNGNDEIAEKPLELSNDDDFWGGL</sequence>
<comment type="caution">
    <text evidence="1">The sequence shown here is derived from an EMBL/GenBank/DDBJ whole genome shotgun (WGS) entry which is preliminary data.</text>
</comment>
<protein>
    <submittedName>
        <fullName evidence="1">Uncharacterized protein</fullName>
    </submittedName>
</protein>
<organism evidence="1 2">
    <name type="scientific">Bacillus wiedmannii</name>
    <dbReference type="NCBI Taxonomy" id="1890302"/>
    <lineage>
        <taxon>Bacteria</taxon>
        <taxon>Bacillati</taxon>
        <taxon>Bacillota</taxon>
        <taxon>Bacilli</taxon>
        <taxon>Bacillales</taxon>
        <taxon>Bacillaceae</taxon>
        <taxon>Bacillus</taxon>
        <taxon>Bacillus cereus group</taxon>
    </lineage>
</organism>
<evidence type="ECO:0000313" key="2">
    <source>
        <dbReference type="Proteomes" id="UP000035350"/>
    </source>
</evidence>
<dbReference type="RefSeq" id="WP_046957184.1">
    <property type="nucleotide sequence ID" value="NZ_LCYN01000001.1"/>
</dbReference>
<reference evidence="1 2" key="1">
    <citation type="journal article" date="2015" name="Genome Announc.">
        <title>Next-Generation Whole-Genome Sequencing of Eight Strains of Bacillus cereus, Isolated from Food.</title>
        <authorList>
            <person name="Krawczyk A.O."/>
            <person name="de Jong A."/>
            <person name="Eijlander R.T."/>
            <person name="Berendsen E.M."/>
            <person name="Holsappel S."/>
            <person name="Wells-Bennik M.H."/>
            <person name="Kuipers O.P."/>
        </authorList>
    </citation>
    <scope>NUCLEOTIDE SEQUENCE [LARGE SCALE GENOMIC DNA]</scope>
    <source>
        <strain evidence="1 2">B4147</strain>
    </source>
</reference>
<dbReference type="Proteomes" id="UP000035350">
    <property type="component" value="Unassembled WGS sequence"/>
</dbReference>
<evidence type="ECO:0000313" key="1">
    <source>
        <dbReference type="EMBL" id="KLA01420.1"/>
    </source>
</evidence>
<name>A0A0G8CPP1_9BACI</name>
<dbReference type="PATRIC" id="fig|1396.433.peg.139"/>
<reference evidence="2" key="2">
    <citation type="submission" date="2015-04" db="EMBL/GenBank/DDBJ databases">
        <title>Draft Genome Sequences of Eight Spore-Forming Food Isolates of Bacillus cereus Genome sequencing.</title>
        <authorList>
            <person name="Krawcyk A.O."/>
            <person name="de Jong A."/>
            <person name="Eijlander R.T."/>
            <person name="Berendsen E.M."/>
            <person name="Holsappel S."/>
            <person name="Wells-Bennik M."/>
            <person name="Kuipers O.P."/>
        </authorList>
    </citation>
    <scope>NUCLEOTIDE SEQUENCE [LARGE SCALE GENOMIC DNA]</scope>
    <source>
        <strain evidence="2">B4147</strain>
    </source>
</reference>
<dbReference type="AlphaFoldDB" id="A0A0G8CPP1"/>
<accession>A0A0G8CPP1</accession>
<gene>
    <name evidence="1" type="ORF">B4147_1087</name>
</gene>
<dbReference type="EMBL" id="LCYN01000001">
    <property type="protein sequence ID" value="KLA01420.1"/>
    <property type="molecule type" value="Genomic_DNA"/>
</dbReference>